<dbReference type="GO" id="GO:0006446">
    <property type="term" value="P:regulation of translational initiation"/>
    <property type="evidence" value="ECO:0007669"/>
    <property type="project" value="TreeGrafter"/>
</dbReference>
<dbReference type="SUPFAM" id="SSF54211">
    <property type="entry name" value="Ribosomal protein S5 domain 2-like"/>
    <property type="match status" value="1"/>
</dbReference>
<protein>
    <submittedName>
        <fullName evidence="5">DUF1949 domain-containing protein</fullName>
    </submittedName>
</protein>
<dbReference type="InterPro" id="IPR036956">
    <property type="entry name" value="Impact_N_sf"/>
</dbReference>
<gene>
    <name evidence="5" type="ORF">E3O32_05220</name>
</gene>
<dbReference type="PANTHER" id="PTHR16301">
    <property type="entry name" value="IMPACT-RELATED"/>
    <property type="match status" value="1"/>
</dbReference>
<dbReference type="PANTHER" id="PTHR16301:SF20">
    <property type="entry name" value="IMPACT FAMILY MEMBER YIGZ"/>
    <property type="match status" value="1"/>
</dbReference>
<feature type="domain" description="Impact N-terminal" evidence="3">
    <location>
        <begin position="21"/>
        <end position="126"/>
    </location>
</feature>
<dbReference type="InterPro" id="IPR023582">
    <property type="entry name" value="Impact"/>
</dbReference>
<comment type="caution">
    <text evidence="5">The sequence shown here is derived from an EMBL/GenBank/DDBJ whole genome shotgun (WGS) entry which is preliminary data.</text>
</comment>
<evidence type="ECO:0000313" key="5">
    <source>
        <dbReference type="EMBL" id="TFC05998.1"/>
    </source>
</evidence>
<evidence type="ECO:0000259" key="4">
    <source>
        <dbReference type="Pfam" id="PF09186"/>
    </source>
</evidence>
<dbReference type="AlphaFoldDB" id="A0A4R8WES6"/>
<dbReference type="Gene3D" id="3.30.230.30">
    <property type="entry name" value="Impact, N-terminal domain"/>
    <property type="match status" value="1"/>
</dbReference>
<dbReference type="GO" id="GO:0005737">
    <property type="term" value="C:cytoplasm"/>
    <property type="evidence" value="ECO:0007669"/>
    <property type="project" value="TreeGrafter"/>
</dbReference>
<dbReference type="RefSeq" id="WP_134507473.1">
    <property type="nucleotide sequence ID" value="NZ_SOFM01000011.1"/>
</dbReference>
<keyword evidence="6" id="KW-1185">Reference proteome</keyword>
<dbReference type="EMBL" id="SOFM01000011">
    <property type="protein sequence ID" value="TFC05998.1"/>
    <property type="molecule type" value="Genomic_DNA"/>
</dbReference>
<accession>A0A4R8WES6</accession>
<feature type="domain" description="UPF0029" evidence="4">
    <location>
        <begin position="150"/>
        <end position="185"/>
    </location>
</feature>
<dbReference type="InterPro" id="IPR001498">
    <property type="entry name" value="Impact_N"/>
</dbReference>
<evidence type="ECO:0000256" key="2">
    <source>
        <dbReference type="SAM" id="MobiDB-lite"/>
    </source>
</evidence>
<dbReference type="InterPro" id="IPR035647">
    <property type="entry name" value="EFG_III/V"/>
</dbReference>
<dbReference type="InterPro" id="IPR015269">
    <property type="entry name" value="UPF0029_Impact_C"/>
</dbReference>
<organism evidence="5 6">
    <name type="scientific">Cryobacterium mannosilyticum</name>
    <dbReference type="NCBI Taxonomy" id="1259190"/>
    <lineage>
        <taxon>Bacteria</taxon>
        <taxon>Bacillati</taxon>
        <taxon>Actinomycetota</taxon>
        <taxon>Actinomycetes</taxon>
        <taxon>Micrococcales</taxon>
        <taxon>Microbacteriaceae</taxon>
        <taxon>Cryobacterium</taxon>
    </lineage>
</organism>
<dbReference type="SUPFAM" id="SSF54980">
    <property type="entry name" value="EF-G C-terminal domain-like"/>
    <property type="match status" value="1"/>
</dbReference>
<evidence type="ECO:0000313" key="6">
    <source>
        <dbReference type="Proteomes" id="UP000297643"/>
    </source>
</evidence>
<comment type="similarity">
    <text evidence="1">Belongs to the IMPACT family.</text>
</comment>
<sequence length="225" mass="23968">MPDLTLHGGVGNRVDTEIEVKRSRFLCRLVRTETEDAARAAVDEARKEHWSARHHCSAFVLGPTGTPDQVRRANDDGEPSGTAGRPMLEALSGRGFVDCTAVVSRYFGGTLLGAGGLVRAYSDAVLTTIDESRFRGLVVQRARRELFTLALSHTDAGRIEAELRQRGVLILGTDYGEDAVLRIAHDDAALLAAVVAGVTAGSAQLESLGQEWVDVAYPAAIAGGT</sequence>
<evidence type="ECO:0000259" key="3">
    <source>
        <dbReference type="Pfam" id="PF01205"/>
    </source>
</evidence>
<dbReference type="Pfam" id="PF09186">
    <property type="entry name" value="DUF1949"/>
    <property type="match status" value="1"/>
</dbReference>
<reference evidence="5 6" key="1">
    <citation type="submission" date="2019-03" db="EMBL/GenBank/DDBJ databases">
        <title>Genomics of glacier-inhabiting Cryobacterium strains.</title>
        <authorList>
            <person name="Liu Q."/>
            <person name="Xin Y.-H."/>
        </authorList>
    </citation>
    <scope>NUCLEOTIDE SEQUENCE [LARGE SCALE GENOMIC DNA]</scope>
    <source>
        <strain evidence="5 6">RHLT2-21</strain>
    </source>
</reference>
<dbReference type="Pfam" id="PF01205">
    <property type="entry name" value="Impact_N"/>
    <property type="match status" value="1"/>
</dbReference>
<feature type="region of interest" description="Disordered" evidence="2">
    <location>
        <begin position="62"/>
        <end position="84"/>
    </location>
</feature>
<evidence type="ECO:0000256" key="1">
    <source>
        <dbReference type="ARBA" id="ARBA00007665"/>
    </source>
</evidence>
<dbReference type="InterPro" id="IPR020568">
    <property type="entry name" value="Ribosomal_Su5_D2-typ_SF"/>
</dbReference>
<dbReference type="Proteomes" id="UP000297643">
    <property type="component" value="Unassembled WGS sequence"/>
</dbReference>
<proteinExistence type="inferred from homology"/>
<name>A0A4R8WES6_9MICO</name>